<dbReference type="AlphaFoldDB" id="A0A544QR28"/>
<feature type="region of interest" description="Disordered" evidence="1">
    <location>
        <begin position="464"/>
        <end position="502"/>
    </location>
</feature>
<proteinExistence type="predicted"/>
<evidence type="ECO:0000313" key="3">
    <source>
        <dbReference type="Proteomes" id="UP000315385"/>
    </source>
</evidence>
<dbReference type="EMBL" id="SESI01000001">
    <property type="protein sequence ID" value="TQQ81892.1"/>
    <property type="molecule type" value="Genomic_DNA"/>
</dbReference>
<reference evidence="2 3" key="1">
    <citation type="submission" date="2019-02" db="EMBL/GenBank/DDBJ databases">
        <title>Halonotius sp. a new haloqrchaeon isolated from saline water.</title>
        <authorList>
            <person name="Duran-Viseras A."/>
            <person name="Sanchez-Porro C."/>
            <person name="Ventosa A."/>
        </authorList>
    </citation>
    <scope>NUCLEOTIDE SEQUENCE [LARGE SCALE GENOMIC DNA]</scope>
    <source>
        <strain evidence="2 3">F9-27</strain>
    </source>
</reference>
<protein>
    <submittedName>
        <fullName evidence="2">Uncharacterized protein</fullName>
    </submittedName>
</protein>
<dbReference type="RefSeq" id="WP_142442544.1">
    <property type="nucleotide sequence ID" value="NZ_SESI01000001.1"/>
</dbReference>
<keyword evidence="3" id="KW-1185">Reference proteome</keyword>
<sequence>MKTIEIPDDVAAALYRTASPGTEAPEMFQILEIGRDNGLVGEADTYLTCIIAMVRGQLVVLYGTSRGGKDFVLETAFKAFPSDYVYEWPNDESPTAPFYNAEEINGYPTQYFGDMAGVQDHQEKILKAFGEGNDADRSVTDISAAEGDEAKMQKLVCPRTTFATFATDNRNFDFNDWPEVRKRSFMIGVDGSKQQTENIIMQKAIEHADDTTRNVDPLTAAKIREYLGAIPAAMFTDHPNNMIVLPASREMAEQKPMPTEFPEARFDFERLMKYTETVTLMNHANRLTIDTDAGKKMLTTPGDVWMAMKIMGENMIISALNLTDEDQAVLRFLKESTGSEERSTIQQGLRADGYNINDRDVARSLKSMRENGYISINDNASGPNSYSLSPFHSVTQVEVGLDYAKIVEACREKVYEKSYVPDVVADFYAETFCTGEGLFQRNPYTGEAVDITEDTELQEVIDGATESAEETFDEPMFGSETSTNDDTADAQAEAKTQGTLAD</sequence>
<organism evidence="2 3">
    <name type="scientific">Halonotius roseus</name>
    <dbReference type="NCBI Taxonomy" id="2511997"/>
    <lineage>
        <taxon>Archaea</taxon>
        <taxon>Methanobacteriati</taxon>
        <taxon>Methanobacteriota</taxon>
        <taxon>Stenosarchaea group</taxon>
        <taxon>Halobacteria</taxon>
        <taxon>Halobacteriales</taxon>
        <taxon>Haloferacaceae</taxon>
        <taxon>Halonotius</taxon>
    </lineage>
</organism>
<gene>
    <name evidence="2" type="ORF">EWF95_02840</name>
</gene>
<comment type="caution">
    <text evidence="2">The sequence shown here is derived from an EMBL/GenBank/DDBJ whole genome shotgun (WGS) entry which is preliminary data.</text>
</comment>
<evidence type="ECO:0000313" key="2">
    <source>
        <dbReference type="EMBL" id="TQQ81892.1"/>
    </source>
</evidence>
<dbReference type="Proteomes" id="UP000315385">
    <property type="component" value="Unassembled WGS sequence"/>
</dbReference>
<dbReference type="OrthoDB" id="201882at2157"/>
<name>A0A544QR28_9EURY</name>
<accession>A0A544QR28</accession>
<evidence type="ECO:0000256" key="1">
    <source>
        <dbReference type="SAM" id="MobiDB-lite"/>
    </source>
</evidence>